<keyword evidence="1 4" id="KW-0378">Hydrolase</keyword>
<sequence precursor="true">MFVFSRCSGWVLLGSLLFCSGFLSAAENIRIEKEIIYKQVGDQQLQLDLARPADNRKCPAIVFIHGGGWALGHRTKYLSQIQEAAKQGYVAVTISYRLMKFEMDEKDTAIAEPHFPAQIHDVKAAVRWLRLNADKYQIDADHIGAIGDSAGGHLSLMLGLADSEAELEGETENPEVSSQVQAVVNFYGPTEMQACYEASSVAWLMRLFMGGTPAEQPGNYVASSPVQYIKSTSPPVLTFQGELDRLVPIAQARLLDQKMNDAGASHTLVVYPTQKHGFDQEHKQKSKVQMYEFFDQHLKAKPAPVE</sequence>
<gene>
    <name evidence="4" type="primary">axeA1_2</name>
    <name evidence="4" type="ORF">Pla110_29880</name>
</gene>
<evidence type="ECO:0000256" key="1">
    <source>
        <dbReference type="ARBA" id="ARBA00022801"/>
    </source>
</evidence>
<keyword evidence="5" id="KW-1185">Reference proteome</keyword>
<name>A0A518CPV2_9PLAN</name>
<evidence type="ECO:0000313" key="5">
    <source>
        <dbReference type="Proteomes" id="UP000317178"/>
    </source>
</evidence>
<feature type="domain" description="BD-FAE-like" evidence="3">
    <location>
        <begin position="47"/>
        <end position="259"/>
    </location>
</feature>
<dbReference type="RefSeq" id="WP_144996449.1">
    <property type="nucleotide sequence ID" value="NZ_CP036281.1"/>
</dbReference>
<proteinExistence type="predicted"/>
<evidence type="ECO:0000259" key="3">
    <source>
        <dbReference type="Pfam" id="PF20434"/>
    </source>
</evidence>
<dbReference type="InterPro" id="IPR050300">
    <property type="entry name" value="GDXG_lipolytic_enzyme"/>
</dbReference>
<evidence type="ECO:0000313" key="4">
    <source>
        <dbReference type="EMBL" id="QDU81249.1"/>
    </source>
</evidence>
<keyword evidence="2" id="KW-0732">Signal</keyword>
<protein>
    <submittedName>
        <fullName evidence="4">Acetylxylan esterase</fullName>
        <ecNumber evidence="4">3.1.1.72</ecNumber>
    </submittedName>
</protein>
<dbReference type="PANTHER" id="PTHR48081">
    <property type="entry name" value="AB HYDROLASE SUPERFAMILY PROTEIN C4A8.06C"/>
    <property type="match status" value="1"/>
</dbReference>
<dbReference type="InterPro" id="IPR049492">
    <property type="entry name" value="BD-FAE-like_dom"/>
</dbReference>
<dbReference type="EMBL" id="CP036281">
    <property type="protein sequence ID" value="QDU81249.1"/>
    <property type="molecule type" value="Genomic_DNA"/>
</dbReference>
<dbReference type="GO" id="GO:0046555">
    <property type="term" value="F:acetylxylan esterase activity"/>
    <property type="evidence" value="ECO:0007669"/>
    <property type="project" value="UniProtKB-EC"/>
</dbReference>
<organism evidence="4 5">
    <name type="scientific">Polystyrenella longa</name>
    <dbReference type="NCBI Taxonomy" id="2528007"/>
    <lineage>
        <taxon>Bacteria</taxon>
        <taxon>Pseudomonadati</taxon>
        <taxon>Planctomycetota</taxon>
        <taxon>Planctomycetia</taxon>
        <taxon>Planctomycetales</taxon>
        <taxon>Planctomycetaceae</taxon>
        <taxon>Polystyrenella</taxon>
    </lineage>
</organism>
<dbReference type="AlphaFoldDB" id="A0A518CPV2"/>
<dbReference type="Proteomes" id="UP000317178">
    <property type="component" value="Chromosome"/>
</dbReference>
<dbReference type="Gene3D" id="3.40.50.1820">
    <property type="entry name" value="alpha/beta hydrolase"/>
    <property type="match status" value="1"/>
</dbReference>
<evidence type="ECO:0000256" key="2">
    <source>
        <dbReference type="SAM" id="SignalP"/>
    </source>
</evidence>
<reference evidence="4 5" key="1">
    <citation type="submission" date="2019-02" db="EMBL/GenBank/DDBJ databases">
        <title>Deep-cultivation of Planctomycetes and their phenomic and genomic characterization uncovers novel biology.</title>
        <authorList>
            <person name="Wiegand S."/>
            <person name="Jogler M."/>
            <person name="Boedeker C."/>
            <person name="Pinto D."/>
            <person name="Vollmers J."/>
            <person name="Rivas-Marin E."/>
            <person name="Kohn T."/>
            <person name="Peeters S.H."/>
            <person name="Heuer A."/>
            <person name="Rast P."/>
            <person name="Oberbeckmann S."/>
            <person name="Bunk B."/>
            <person name="Jeske O."/>
            <person name="Meyerdierks A."/>
            <person name="Storesund J.E."/>
            <person name="Kallscheuer N."/>
            <person name="Luecker S."/>
            <person name="Lage O.M."/>
            <person name="Pohl T."/>
            <person name="Merkel B.J."/>
            <person name="Hornburger P."/>
            <person name="Mueller R.-W."/>
            <person name="Bruemmer F."/>
            <person name="Labrenz M."/>
            <person name="Spormann A.M."/>
            <person name="Op den Camp H."/>
            <person name="Overmann J."/>
            <person name="Amann R."/>
            <person name="Jetten M.S.M."/>
            <person name="Mascher T."/>
            <person name="Medema M.H."/>
            <person name="Devos D.P."/>
            <person name="Kaster A.-K."/>
            <person name="Ovreas L."/>
            <person name="Rohde M."/>
            <person name="Galperin M.Y."/>
            <person name="Jogler C."/>
        </authorList>
    </citation>
    <scope>NUCLEOTIDE SEQUENCE [LARGE SCALE GENOMIC DNA]</scope>
    <source>
        <strain evidence="4 5">Pla110</strain>
    </source>
</reference>
<dbReference type="KEGG" id="plon:Pla110_29880"/>
<dbReference type="PANTHER" id="PTHR48081:SF13">
    <property type="entry name" value="ALPHA_BETA HYDROLASE"/>
    <property type="match status" value="1"/>
</dbReference>
<dbReference type="SUPFAM" id="SSF53474">
    <property type="entry name" value="alpha/beta-Hydrolases"/>
    <property type="match status" value="1"/>
</dbReference>
<dbReference type="OrthoDB" id="265201at2"/>
<dbReference type="EC" id="3.1.1.72" evidence="4"/>
<feature type="chain" id="PRO_5021956442" evidence="2">
    <location>
        <begin position="26"/>
        <end position="306"/>
    </location>
</feature>
<dbReference type="InterPro" id="IPR029058">
    <property type="entry name" value="AB_hydrolase_fold"/>
</dbReference>
<feature type="signal peptide" evidence="2">
    <location>
        <begin position="1"/>
        <end position="25"/>
    </location>
</feature>
<accession>A0A518CPV2</accession>
<dbReference type="Pfam" id="PF20434">
    <property type="entry name" value="BD-FAE"/>
    <property type="match status" value="1"/>
</dbReference>